<dbReference type="EMBL" id="JACJSG010000004">
    <property type="protein sequence ID" value="MBD2499895.1"/>
    <property type="molecule type" value="Genomic_DNA"/>
</dbReference>
<proteinExistence type="predicted"/>
<dbReference type="Proteomes" id="UP000661112">
    <property type="component" value="Unassembled WGS sequence"/>
</dbReference>
<gene>
    <name evidence="1" type="ORF">H6G83_04550</name>
</gene>
<dbReference type="RefSeq" id="WP_190467608.1">
    <property type="nucleotide sequence ID" value="NZ_JACJSG010000004.1"/>
</dbReference>
<organism evidence="1 2">
    <name type="scientific">Anabaena azotica FACHB-119</name>
    <dbReference type="NCBI Taxonomy" id="947527"/>
    <lineage>
        <taxon>Bacteria</taxon>
        <taxon>Bacillati</taxon>
        <taxon>Cyanobacteriota</taxon>
        <taxon>Cyanophyceae</taxon>
        <taxon>Nostocales</taxon>
        <taxon>Nostocaceae</taxon>
        <taxon>Anabaena</taxon>
        <taxon>Anabaena azotica</taxon>
    </lineage>
</organism>
<accession>A0ABR8D0Y6</accession>
<sequence length="54" mass="6316">MRKTDKREIFMMERGKSKSANYVTLDGKNTGKDDYHQNQQLFAENSLPLPKNQL</sequence>
<comment type="caution">
    <text evidence="1">The sequence shown here is derived from an EMBL/GenBank/DDBJ whole genome shotgun (WGS) entry which is preliminary data.</text>
</comment>
<name>A0ABR8D0Y6_9NOST</name>
<keyword evidence="2" id="KW-1185">Reference proteome</keyword>
<protein>
    <submittedName>
        <fullName evidence="1">Uncharacterized protein</fullName>
    </submittedName>
</protein>
<evidence type="ECO:0000313" key="1">
    <source>
        <dbReference type="EMBL" id="MBD2499895.1"/>
    </source>
</evidence>
<reference evidence="1 2" key="1">
    <citation type="journal article" date="2020" name="ISME J.">
        <title>Comparative genomics reveals insights into cyanobacterial evolution and habitat adaptation.</title>
        <authorList>
            <person name="Chen M.Y."/>
            <person name="Teng W.K."/>
            <person name="Zhao L."/>
            <person name="Hu C.X."/>
            <person name="Zhou Y.K."/>
            <person name="Han B.P."/>
            <person name="Song L.R."/>
            <person name="Shu W.S."/>
        </authorList>
    </citation>
    <scope>NUCLEOTIDE SEQUENCE [LARGE SCALE GENOMIC DNA]</scope>
    <source>
        <strain evidence="1 2">FACHB-119</strain>
    </source>
</reference>
<evidence type="ECO:0000313" key="2">
    <source>
        <dbReference type="Proteomes" id="UP000661112"/>
    </source>
</evidence>